<dbReference type="PANTHER" id="PTHR35558">
    <property type="entry name" value="SGNH_HYDRO DOMAIN-CONTAINING PROTEIN"/>
    <property type="match status" value="1"/>
</dbReference>
<protein>
    <recommendedName>
        <fullName evidence="3">Reverse transcriptase domain-containing protein</fullName>
    </recommendedName>
</protein>
<sequence length="535" mass="59615">MPDIVVLELGTNDLPSVAPEVIVSLCLEHWLDWNANAPRARQRLAPLPNGRGEISNPVNLLFFRQFRSADTPVMEIPATIPSTPQCLPSHSLPVLESAMQACHLATQPAVSPSEPSDPFISSSLSLDARVSEKIRAKIWNQEYVDFGSLLINPIRQSRFQLTVSNAESGQLTSLCMEPAEKPRKITSIESWLSAFHVFVGVYTMKYPTESPALMKYGLLIRDLAARGHNWRFYDENFRFINQSHVSSLPWGTIHSELWLRSHSGTSTSKSPGSGEIIIQSTNSLCLPKVKLPTPVQADRLILLLDGYDHSTVEFLRCGFTEGFSIHFNGDLTEIVSKNLLSAIQQPAVVEAKLSKEIDAGRIAGPFKTPPFPKFRVSPLGVVPKKVPCEFRLIHHLSYPKGLLVNDGIPHEYSSVSYANIEDAIRFIKKAGHGCFLAKTDIQSAFRIIPINPKDYHLLGIDLDSLSMKAQLPCDKIHKCTALISQFLWRKKVTLQELQSLLGLPNFARAVVKPGRAFLRRLILRLEYGQPITSFA</sequence>
<name>A0ABN8PB58_9CNID</name>
<evidence type="ECO:0008006" key="3">
    <source>
        <dbReference type="Google" id="ProtNLM"/>
    </source>
</evidence>
<evidence type="ECO:0000313" key="1">
    <source>
        <dbReference type="EMBL" id="CAH3139098.1"/>
    </source>
</evidence>
<reference evidence="1 2" key="1">
    <citation type="submission" date="2022-05" db="EMBL/GenBank/DDBJ databases">
        <authorList>
            <consortium name="Genoscope - CEA"/>
            <person name="William W."/>
        </authorList>
    </citation>
    <scope>NUCLEOTIDE SEQUENCE [LARGE SCALE GENOMIC DNA]</scope>
</reference>
<dbReference type="InterPro" id="IPR043502">
    <property type="entry name" value="DNA/RNA_pol_sf"/>
</dbReference>
<gene>
    <name evidence="1" type="ORF">PLOB_00040572</name>
</gene>
<organism evidence="1 2">
    <name type="scientific">Porites lobata</name>
    <dbReference type="NCBI Taxonomy" id="104759"/>
    <lineage>
        <taxon>Eukaryota</taxon>
        <taxon>Metazoa</taxon>
        <taxon>Cnidaria</taxon>
        <taxon>Anthozoa</taxon>
        <taxon>Hexacorallia</taxon>
        <taxon>Scleractinia</taxon>
        <taxon>Fungiina</taxon>
        <taxon>Poritidae</taxon>
        <taxon>Porites</taxon>
    </lineage>
</organism>
<evidence type="ECO:0000313" key="2">
    <source>
        <dbReference type="Proteomes" id="UP001159405"/>
    </source>
</evidence>
<proteinExistence type="predicted"/>
<dbReference type="EMBL" id="CALNXK010000062">
    <property type="protein sequence ID" value="CAH3139098.1"/>
    <property type="molecule type" value="Genomic_DNA"/>
</dbReference>
<dbReference type="SUPFAM" id="SSF56672">
    <property type="entry name" value="DNA/RNA polymerases"/>
    <property type="match status" value="1"/>
</dbReference>
<keyword evidence="2" id="KW-1185">Reference proteome</keyword>
<comment type="caution">
    <text evidence="1">The sequence shown here is derived from an EMBL/GenBank/DDBJ whole genome shotgun (WGS) entry which is preliminary data.</text>
</comment>
<dbReference type="Proteomes" id="UP001159405">
    <property type="component" value="Unassembled WGS sequence"/>
</dbReference>
<dbReference type="PANTHER" id="PTHR35558:SF1">
    <property type="entry name" value="ENDONUCLEASE_EXONUCLEASE_PHOSPHATASE DOMAIN-CONTAINING PROTEIN"/>
    <property type="match status" value="1"/>
</dbReference>
<accession>A0ABN8PB58</accession>